<dbReference type="OrthoDB" id="2257446at2759"/>
<feature type="chain" id="PRO_5016984368" evidence="1">
    <location>
        <begin position="20"/>
        <end position="186"/>
    </location>
</feature>
<feature type="signal peptide" evidence="1">
    <location>
        <begin position="1"/>
        <end position="19"/>
    </location>
</feature>
<accession>A0A367KVT3</accession>
<proteinExistence type="predicted"/>
<dbReference type="Proteomes" id="UP000253551">
    <property type="component" value="Unassembled WGS sequence"/>
</dbReference>
<reference evidence="2 3" key="1">
    <citation type="journal article" date="2018" name="G3 (Bethesda)">
        <title>Phylogenetic and Phylogenomic Definition of Rhizopus Species.</title>
        <authorList>
            <person name="Gryganskyi A.P."/>
            <person name="Golan J."/>
            <person name="Dolatabadi S."/>
            <person name="Mondo S."/>
            <person name="Robb S."/>
            <person name="Idnurm A."/>
            <person name="Muszewska A."/>
            <person name="Steczkiewicz K."/>
            <person name="Masonjones S."/>
            <person name="Liao H.L."/>
            <person name="Gajdeczka M.T."/>
            <person name="Anike F."/>
            <person name="Vuek A."/>
            <person name="Anishchenko I.M."/>
            <person name="Voigt K."/>
            <person name="de Hoog G.S."/>
            <person name="Smith M.E."/>
            <person name="Heitman J."/>
            <person name="Vilgalys R."/>
            <person name="Stajich J.E."/>
        </authorList>
    </citation>
    <scope>NUCLEOTIDE SEQUENCE [LARGE SCALE GENOMIC DNA]</scope>
    <source>
        <strain evidence="2 3">LSU 92-RS-03</strain>
    </source>
</reference>
<name>A0A367KVT3_RHIST</name>
<evidence type="ECO:0000313" key="3">
    <source>
        <dbReference type="Proteomes" id="UP000253551"/>
    </source>
</evidence>
<keyword evidence="1" id="KW-0732">Signal</keyword>
<protein>
    <submittedName>
        <fullName evidence="2">Uncharacterized protein</fullName>
    </submittedName>
</protein>
<dbReference type="AlphaFoldDB" id="A0A367KVT3"/>
<keyword evidence="3" id="KW-1185">Reference proteome</keyword>
<organism evidence="2 3">
    <name type="scientific">Rhizopus stolonifer</name>
    <name type="common">Rhizopus nigricans</name>
    <dbReference type="NCBI Taxonomy" id="4846"/>
    <lineage>
        <taxon>Eukaryota</taxon>
        <taxon>Fungi</taxon>
        <taxon>Fungi incertae sedis</taxon>
        <taxon>Mucoromycota</taxon>
        <taxon>Mucoromycotina</taxon>
        <taxon>Mucoromycetes</taxon>
        <taxon>Mucorales</taxon>
        <taxon>Mucorineae</taxon>
        <taxon>Rhizopodaceae</taxon>
        <taxon>Rhizopus</taxon>
    </lineage>
</organism>
<evidence type="ECO:0000313" key="2">
    <source>
        <dbReference type="EMBL" id="RCI06318.1"/>
    </source>
</evidence>
<dbReference type="EMBL" id="PJQM01000180">
    <property type="protein sequence ID" value="RCI06318.1"/>
    <property type="molecule type" value="Genomic_DNA"/>
</dbReference>
<gene>
    <name evidence="2" type="ORF">CU098_011680</name>
</gene>
<comment type="caution">
    <text evidence="2">The sequence shown here is derived from an EMBL/GenBank/DDBJ whole genome shotgun (WGS) entry which is preliminary data.</text>
</comment>
<evidence type="ECO:0000256" key="1">
    <source>
        <dbReference type="SAM" id="SignalP"/>
    </source>
</evidence>
<sequence>MKFLTIISGVALAITSTLAQLTSPMQNYNVTSPVSNGPYVAGQVLPCTVDILDSATAIALSITLTSTTSTNVSYVIAQNLDTSKSSGTQKTKSNTTYYEHSFNYNIPTNITSGVYNVVFLDSLTNTHLDIPINVLPVASSTSKSASGTGSSSTASNTHGSVFKSSASSSSINTILSLAAVGLAVLF</sequence>